<comment type="similarity">
    <text evidence="2">Belongs to the TRAFAC class translation factor GTPase superfamily. Classic translation factor GTPase family. EF-Tu/EF-1A subfamily.</text>
</comment>
<dbReference type="SUPFAM" id="SSF50447">
    <property type="entry name" value="Translation proteins"/>
    <property type="match status" value="1"/>
</dbReference>
<dbReference type="GO" id="GO:0006412">
    <property type="term" value="P:translation"/>
    <property type="evidence" value="ECO:0007669"/>
    <property type="project" value="UniProtKB-KW"/>
</dbReference>
<dbReference type="CDD" id="cd01883">
    <property type="entry name" value="EF1_alpha"/>
    <property type="match status" value="1"/>
</dbReference>
<keyword evidence="7" id="KW-0342">GTP-binding</keyword>
<evidence type="ECO:0000313" key="11">
    <source>
        <dbReference type="EMBL" id="CAG2216497.1"/>
    </source>
</evidence>
<evidence type="ECO:0000256" key="4">
    <source>
        <dbReference type="ARBA" id="ARBA00022741"/>
    </source>
</evidence>
<dbReference type="SUPFAM" id="SSF50465">
    <property type="entry name" value="EF-Tu/eEF-1alpha/eIF2-gamma C-terminal domain"/>
    <property type="match status" value="1"/>
</dbReference>
<dbReference type="GO" id="GO:0003924">
    <property type="term" value="F:GTPase activity"/>
    <property type="evidence" value="ECO:0007669"/>
    <property type="project" value="InterPro"/>
</dbReference>
<dbReference type="Pfam" id="PF22594">
    <property type="entry name" value="GTP-eEF1A_C"/>
    <property type="match status" value="1"/>
</dbReference>
<keyword evidence="4" id="KW-0547">Nucleotide-binding</keyword>
<dbReference type="GO" id="GO:0005737">
    <property type="term" value="C:cytoplasm"/>
    <property type="evidence" value="ECO:0007669"/>
    <property type="project" value="UniProtKB-SubCell"/>
</dbReference>
<dbReference type="InterPro" id="IPR027417">
    <property type="entry name" value="P-loop_NTPase"/>
</dbReference>
<protein>
    <submittedName>
        <fullName evidence="11">HBS1</fullName>
    </submittedName>
</protein>
<dbReference type="Gene3D" id="3.40.50.300">
    <property type="entry name" value="P-loop containing nucleotide triphosphate hydrolases"/>
    <property type="match status" value="1"/>
</dbReference>
<accession>A0A8S3SHU1</accession>
<keyword evidence="12" id="KW-1185">Reference proteome</keyword>
<dbReference type="PROSITE" id="PS51722">
    <property type="entry name" value="G_TR_2"/>
    <property type="match status" value="1"/>
</dbReference>
<keyword evidence="5" id="KW-0378">Hydrolase</keyword>
<dbReference type="InterPro" id="IPR009000">
    <property type="entry name" value="Transl_B-barrel_sf"/>
</dbReference>
<dbReference type="PANTHER" id="PTHR23115">
    <property type="entry name" value="TRANSLATION FACTOR"/>
    <property type="match status" value="1"/>
</dbReference>
<evidence type="ECO:0000256" key="9">
    <source>
        <dbReference type="SAM" id="MobiDB-lite"/>
    </source>
</evidence>
<evidence type="ECO:0000256" key="7">
    <source>
        <dbReference type="ARBA" id="ARBA00023134"/>
    </source>
</evidence>
<evidence type="ECO:0000256" key="3">
    <source>
        <dbReference type="ARBA" id="ARBA00022490"/>
    </source>
</evidence>
<comment type="subcellular location">
    <subcellularLocation>
        <location evidence="1">Cytoplasm</location>
    </subcellularLocation>
</comment>
<evidence type="ECO:0000259" key="10">
    <source>
        <dbReference type="PROSITE" id="PS51722"/>
    </source>
</evidence>
<dbReference type="InterPro" id="IPR050100">
    <property type="entry name" value="TRAFAC_GTPase_members"/>
</dbReference>
<dbReference type="SUPFAM" id="SSF52540">
    <property type="entry name" value="P-loop containing nucleoside triphosphate hydrolases"/>
    <property type="match status" value="1"/>
</dbReference>
<dbReference type="FunFam" id="2.40.30.10:FF:000035">
    <property type="entry name" value="HBS1-like translational GTPase"/>
    <property type="match status" value="1"/>
</dbReference>
<dbReference type="InterPro" id="IPR009001">
    <property type="entry name" value="Transl_elong_EF1A/Init_IF2_C"/>
</dbReference>
<comment type="caution">
    <text evidence="11">The sequence shown here is derived from an EMBL/GenBank/DDBJ whole genome shotgun (WGS) entry which is preliminary data.</text>
</comment>
<reference evidence="11" key="1">
    <citation type="submission" date="2021-03" db="EMBL/GenBank/DDBJ databases">
        <authorList>
            <person name="Bekaert M."/>
        </authorList>
    </citation>
    <scope>NUCLEOTIDE SEQUENCE</scope>
</reference>
<dbReference type="OrthoDB" id="342024at2759"/>
<evidence type="ECO:0000313" key="12">
    <source>
        <dbReference type="Proteomes" id="UP000683360"/>
    </source>
</evidence>
<dbReference type="InterPro" id="IPR000795">
    <property type="entry name" value="T_Tr_GTP-bd_dom"/>
</dbReference>
<dbReference type="CDD" id="cd04093">
    <property type="entry name" value="HBS1_C_III"/>
    <property type="match status" value="1"/>
</dbReference>
<dbReference type="EMBL" id="CAJPWZ010001484">
    <property type="protein sequence ID" value="CAG2216497.1"/>
    <property type="molecule type" value="Genomic_DNA"/>
</dbReference>
<evidence type="ECO:0000256" key="1">
    <source>
        <dbReference type="ARBA" id="ARBA00004496"/>
    </source>
</evidence>
<keyword evidence="6" id="KW-0648">Protein biosynthesis</keyword>
<evidence type="ECO:0000256" key="6">
    <source>
        <dbReference type="ARBA" id="ARBA00022917"/>
    </source>
</evidence>
<organism evidence="11 12">
    <name type="scientific">Mytilus edulis</name>
    <name type="common">Blue mussel</name>
    <dbReference type="NCBI Taxonomy" id="6550"/>
    <lineage>
        <taxon>Eukaryota</taxon>
        <taxon>Metazoa</taxon>
        <taxon>Spiralia</taxon>
        <taxon>Lophotrochozoa</taxon>
        <taxon>Mollusca</taxon>
        <taxon>Bivalvia</taxon>
        <taxon>Autobranchia</taxon>
        <taxon>Pteriomorphia</taxon>
        <taxon>Mytilida</taxon>
        <taxon>Mytiloidea</taxon>
        <taxon>Mytilidae</taxon>
        <taxon>Mytilinae</taxon>
        <taxon>Mytilus</taxon>
    </lineage>
</organism>
<comment type="catalytic activity">
    <reaction evidence="8">
        <text>GTP + H2O = GDP + phosphate + H(+)</text>
        <dbReference type="Rhea" id="RHEA:19669"/>
        <dbReference type="ChEBI" id="CHEBI:15377"/>
        <dbReference type="ChEBI" id="CHEBI:15378"/>
        <dbReference type="ChEBI" id="CHEBI:37565"/>
        <dbReference type="ChEBI" id="CHEBI:43474"/>
        <dbReference type="ChEBI" id="CHEBI:58189"/>
    </reaction>
    <physiologicalReaction direction="left-to-right" evidence="8">
        <dbReference type="Rhea" id="RHEA:19670"/>
    </physiologicalReaction>
</comment>
<evidence type="ECO:0000256" key="2">
    <source>
        <dbReference type="ARBA" id="ARBA00007249"/>
    </source>
</evidence>
<dbReference type="FunFam" id="2.40.30.10:FF:000020">
    <property type="entry name" value="Translation elongation factor EF-1"/>
    <property type="match status" value="1"/>
</dbReference>
<dbReference type="Gene3D" id="2.40.30.10">
    <property type="entry name" value="Translation factors"/>
    <property type="match status" value="2"/>
</dbReference>
<dbReference type="GO" id="GO:0005525">
    <property type="term" value="F:GTP binding"/>
    <property type="evidence" value="ECO:0007669"/>
    <property type="project" value="UniProtKB-KW"/>
</dbReference>
<dbReference type="PRINTS" id="PR00315">
    <property type="entry name" value="ELONGATNFCT"/>
</dbReference>
<feature type="domain" description="Tr-type G" evidence="10">
    <location>
        <begin position="192"/>
        <end position="418"/>
    </location>
</feature>
<evidence type="ECO:0000256" key="8">
    <source>
        <dbReference type="ARBA" id="ARBA00049117"/>
    </source>
</evidence>
<feature type="region of interest" description="Disordered" evidence="9">
    <location>
        <begin position="50"/>
        <end position="99"/>
    </location>
</feature>
<dbReference type="FunFam" id="3.40.50.300:FF:000204">
    <property type="entry name" value="Translation elongation factor Tu"/>
    <property type="match status" value="1"/>
</dbReference>
<dbReference type="Pfam" id="PF00009">
    <property type="entry name" value="GTP_EFTU"/>
    <property type="match status" value="1"/>
</dbReference>
<dbReference type="Pfam" id="PF03144">
    <property type="entry name" value="GTP_EFTU_D2"/>
    <property type="match status" value="1"/>
</dbReference>
<name>A0A8S3SHU1_MYTED</name>
<dbReference type="InterPro" id="IPR004161">
    <property type="entry name" value="EFTu-like_2"/>
</dbReference>
<keyword evidence="3" id="KW-0963">Cytoplasm</keyword>
<dbReference type="AlphaFoldDB" id="A0A8S3SHU1"/>
<dbReference type="CDD" id="cd16267">
    <property type="entry name" value="HBS1-like_II"/>
    <property type="match status" value="1"/>
</dbReference>
<sequence>MKHIKRSCNIMNEIIPFDFTTPSPDDIVRSKQKAAFTRTAFATAPPTVILKVPPKGRQSSKSPEKTINSNDQATNSQLNSDKSESLQKSQTLSNNVKTSLNIDSDKGRIVASNSEDSNLRTGKSDLKTDSGVLTVKSDSKVDTLKLESKTDSFLTPKKDPSLGAIPRSASKAKLLLDPAKMKEEYDKRLAEKDQLNMVVIGHVDAGKSTLMGHLLYQLGEINQRIMHKYEQESKKLGKGSFAFAWVLDETEEERARGVTMDIAQSRFETPKKVITLLDAPGHKDFIPNMITGTAQADVAILVVNATKGEFETGFELGGQTREHAILARSLGVTQLIVAVNKMDTIDWLETRYNDITKKLGQFLKQVGYKENDISFIPCSGLSGVNLTGRIPEPKLESWYKGSTLEEQIDKFKVVTRSIDKPFRLCVGDIFKGMGSGFSVTGRIVTGSVQPGDRLLVLPSGDSVAVKGLAINDVSYPCAFAGDHVTVTITGMDMNNIHVGSMLCDPTSPLKSATRIKAKIVLFNVEIPITKGFMVVFHYQSITEPAVIKRLNSQLNKSTGEVIKNKPKCLVKNMSAVVELEFDRPICLELYKDYKDLGRFMLRYSGHTIAAGLVEEVLKSKSKTDEGVSSSG</sequence>
<evidence type="ECO:0000256" key="5">
    <source>
        <dbReference type="ARBA" id="ARBA00022801"/>
    </source>
</evidence>
<feature type="compositionally biased region" description="Polar residues" evidence="9">
    <location>
        <begin position="57"/>
        <end position="99"/>
    </location>
</feature>
<gene>
    <name evidence="11" type="ORF">MEDL_30252</name>
</gene>
<dbReference type="InterPro" id="IPR054696">
    <property type="entry name" value="GTP-eEF1A_C"/>
</dbReference>
<dbReference type="Proteomes" id="UP000683360">
    <property type="component" value="Unassembled WGS sequence"/>
</dbReference>
<proteinExistence type="inferred from homology"/>